<proteinExistence type="predicted"/>
<name>C1H7P3_PARBA</name>
<gene>
    <name evidence="2" type="ORF">PAAG_06784</name>
</gene>
<evidence type="ECO:0000313" key="2">
    <source>
        <dbReference type="EMBL" id="EEH36366.2"/>
    </source>
</evidence>
<feature type="compositionally biased region" description="Polar residues" evidence="1">
    <location>
        <begin position="84"/>
        <end position="93"/>
    </location>
</feature>
<evidence type="ECO:0000313" key="3">
    <source>
        <dbReference type="Proteomes" id="UP000002059"/>
    </source>
</evidence>
<dbReference type="EMBL" id="KN294011">
    <property type="protein sequence ID" value="EEH36366.2"/>
    <property type="molecule type" value="Genomic_DNA"/>
</dbReference>
<feature type="region of interest" description="Disordered" evidence="1">
    <location>
        <begin position="78"/>
        <end position="115"/>
    </location>
</feature>
<sequence>MAAHWHNWSAGCNDSEASGEYQDTGYPCESDAIGKQHLDIKIDLATPIEMKYLDANRASKDSTKAVLRWLQREGISNADHETEQYLTSSISNDECTDESEEQISDNESGDKKRSHYYSPTCVENWLCQT</sequence>
<dbReference type="AlphaFoldDB" id="C1H7P3"/>
<dbReference type="HOGENOM" id="CLU_1949459_0_0_1"/>
<dbReference type="GeneID" id="9094490"/>
<evidence type="ECO:0000256" key="1">
    <source>
        <dbReference type="SAM" id="MobiDB-lite"/>
    </source>
</evidence>
<accession>C1H7P3</accession>
<keyword evidence="3" id="KW-1185">Reference proteome</keyword>
<protein>
    <submittedName>
        <fullName evidence="2">Uncharacterized protein</fullName>
    </submittedName>
</protein>
<organism evidence="2 3">
    <name type="scientific">Paracoccidioides lutzii (strain ATCC MYA-826 / Pb01)</name>
    <name type="common">Paracoccidioides brasiliensis</name>
    <dbReference type="NCBI Taxonomy" id="502779"/>
    <lineage>
        <taxon>Eukaryota</taxon>
        <taxon>Fungi</taxon>
        <taxon>Dikarya</taxon>
        <taxon>Ascomycota</taxon>
        <taxon>Pezizomycotina</taxon>
        <taxon>Eurotiomycetes</taxon>
        <taxon>Eurotiomycetidae</taxon>
        <taxon>Onygenales</taxon>
        <taxon>Ajellomycetaceae</taxon>
        <taxon>Paracoccidioides</taxon>
    </lineage>
</organism>
<dbReference type="Proteomes" id="UP000002059">
    <property type="component" value="Partially assembled WGS sequence"/>
</dbReference>
<dbReference type="VEuPathDB" id="FungiDB:PAAG_06784"/>
<feature type="compositionally biased region" description="Acidic residues" evidence="1">
    <location>
        <begin position="94"/>
        <end position="104"/>
    </location>
</feature>
<dbReference type="eggNOG" id="ENOG502RR2M">
    <property type="taxonomic scope" value="Eukaryota"/>
</dbReference>
<dbReference type="RefSeq" id="XP_015700442.1">
    <property type="nucleotide sequence ID" value="XM_015846007.1"/>
</dbReference>
<reference evidence="2 3" key="1">
    <citation type="journal article" date="2011" name="PLoS Genet.">
        <title>Comparative genomic analysis of human fungal pathogens causing paracoccidioidomycosis.</title>
        <authorList>
            <person name="Desjardins C.A."/>
            <person name="Champion M.D."/>
            <person name="Holder J.W."/>
            <person name="Muszewska A."/>
            <person name="Goldberg J."/>
            <person name="Bailao A.M."/>
            <person name="Brigido M.M."/>
            <person name="Ferreira M.E."/>
            <person name="Garcia A.M."/>
            <person name="Grynberg M."/>
            <person name="Gujja S."/>
            <person name="Heiman D.I."/>
            <person name="Henn M.R."/>
            <person name="Kodira C.D."/>
            <person name="Leon-Narvaez H."/>
            <person name="Longo L.V."/>
            <person name="Ma L.J."/>
            <person name="Malavazi I."/>
            <person name="Matsuo A.L."/>
            <person name="Morais F.V."/>
            <person name="Pereira M."/>
            <person name="Rodriguez-Brito S."/>
            <person name="Sakthikumar S."/>
            <person name="Salem-Izacc S.M."/>
            <person name="Sykes S.M."/>
            <person name="Teixeira M.M."/>
            <person name="Vallejo M.C."/>
            <person name="Walter M.E."/>
            <person name="Yandava C."/>
            <person name="Young S."/>
            <person name="Zeng Q."/>
            <person name="Zucker J."/>
            <person name="Felipe M.S."/>
            <person name="Goldman G.H."/>
            <person name="Haas B.J."/>
            <person name="McEwen J.G."/>
            <person name="Nino-Vega G."/>
            <person name="Puccia R."/>
            <person name="San-Blas G."/>
            <person name="Soares C.M."/>
            <person name="Birren B.W."/>
            <person name="Cuomo C.A."/>
        </authorList>
    </citation>
    <scope>NUCLEOTIDE SEQUENCE [LARGE SCALE GENOMIC DNA]</scope>
    <source>
        <strain evidence="3">ATCC MYA-826 / Pb01</strain>
    </source>
</reference>
<dbReference type="KEGG" id="pbl:PAAG_06784"/>